<dbReference type="Proteomes" id="UP000230906">
    <property type="component" value="Unassembled WGS sequence"/>
</dbReference>
<dbReference type="PIRSF" id="PIRSF016487">
    <property type="entry name" value="CYTH_UCP016487"/>
    <property type="match status" value="1"/>
</dbReference>
<feature type="active site" description="Proton acceptor" evidence="1">
    <location>
        <position position="26"/>
    </location>
</feature>
<dbReference type="AlphaFoldDB" id="A0A2H0RFW2"/>
<gene>
    <name evidence="2" type="ORF">COV09_01575</name>
</gene>
<dbReference type="PANTHER" id="PTHR40114">
    <property type="entry name" value="SLR0698 PROTEIN"/>
    <property type="match status" value="1"/>
</dbReference>
<evidence type="ECO:0000313" key="3">
    <source>
        <dbReference type="Proteomes" id="UP000230906"/>
    </source>
</evidence>
<comment type="caution">
    <text evidence="2">The sequence shown here is derived from an EMBL/GenBank/DDBJ whole genome shotgun (WGS) entry which is preliminary data.</text>
</comment>
<reference evidence="2 3" key="1">
    <citation type="submission" date="2017-09" db="EMBL/GenBank/DDBJ databases">
        <title>Depth-based differentiation of microbial function through sediment-hosted aquifers and enrichment of novel symbionts in the deep terrestrial subsurface.</title>
        <authorList>
            <person name="Probst A.J."/>
            <person name="Ladd B."/>
            <person name="Jarett J.K."/>
            <person name="Geller-Mcgrath D.E."/>
            <person name="Sieber C.M."/>
            <person name="Emerson J.B."/>
            <person name="Anantharaman K."/>
            <person name="Thomas B.C."/>
            <person name="Malmstrom R."/>
            <person name="Stieglmeier M."/>
            <person name="Klingl A."/>
            <person name="Woyke T."/>
            <person name="Ryan C.M."/>
            <person name="Banfield J.F."/>
        </authorList>
    </citation>
    <scope>NUCLEOTIDE SEQUENCE [LARGE SCALE GENOMIC DNA]</scope>
    <source>
        <strain evidence="2">CG10_big_fil_rev_8_21_14_0_10_50_13</strain>
    </source>
</reference>
<proteinExistence type="predicted"/>
<evidence type="ECO:0000256" key="1">
    <source>
        <dbReference type="PIRSR" id="PIRSR016487-1"/>
    </source>
</evidence>
<sequence length="151" mass="17357">MLPMVPEWINHSDNPEVDCVAIEQGYLMAGENEELRIRREKNKYTITHKIGHGPLCETGFEKLPNKQAFNILLQLVKGRPIHKNRFIFNIDRQTKVEIDAFSNSLVGLVIMEVKTKVLGEFVLPDWAEGAREITGDTRYYNRELALHGIPQ</sequence>
<evidence type="ECO:0008006" key="4">
    <source>
        <dbReference type="Google" id="ProtNLM"/>
    </source>
</evidence>
<accession>A0A2H0RFW2</accession>
<organism evidence="2 3">
    <name type="scientific">Candidatus Vogelbacteria bacterium CG10_big_fil_rev_8_21_14_0_10_50_13</name>
    <dbReference type="NCBI Taxonomy" id="1975044"/>
    <lineage>
        <taxon>Bacteria</taxon>
        <taxon>Candidatus Vogeliibacteriota</taxon>
    </lineage>
</organism>
<dbReference type="InterPro" id="IPR012042">
    <property type="entry name" value="NeuTTM/CthTTM-like"/>
</dbReference>
<dbReference type="Gene3D" id="2.40.320.10">
    <property type="entry name" value="Hypothetical Protein Pfu-838710-001"/>
    <property type="match status" value="1"/>
</dbReference>
<dbReference type="InterPro" id="IPR033469">
    <property type="entry name" value="CYTH-like_dom_sf"/>
</dbReference>
<protein>
    <recommendedName>
        <fullName evidence="4">Adenylate cyclase</fullName>
    </recommendedName>
</protein>
<name>A0A2H0RFW2_9BACT</name>
<dbReference type="SUPFAM" id="SSF55154">
    <property type="entry name" value="CYTH-like phosphatases"/>
    <property type="match status" value="1"/>
</dbReference>
<dbReference type="EMBL" id="PCYJ01000022">
    <property type="protein sequence ID" value="PIR45429.1"/>
    <property type="molecule type" value="Genomic_DNA"/>
</dbReference>
<evidence type="ECO:0000313" key="2">
    <source>
        <dbReference type="EMBL" id="PIR45429.1"/>
    </source>
</evidence>
<dbReference type="PANTHER" id="PTHR40114:SF1">
    <property type="entry name" value="SLR0698 PROTEIN"/>
    <property type="match status" value="1"/>
</dbReference>